<protein>
    <submittedName>
        <fullName evidence="1">Uncharacterized protein</fullName>
    </submittedName>
</protein>
<dbReference type="AlphaFoldDB" id="A0A4Y7K626"/>
<evidence type="ECO:0000313" key="2">
    <source>
        <dbReference type="Proteomes" id="UP000316621"/>
    </source>
</evidence>
<accession>A0A4Y7K626</accession>
<keyword evidence="2" id="KW-1185">Reference proteome</keyword>
<sequence length="148" mass="16551">MWTAAEAQQDFPCIVEVFSLCQFCVEKGIHNVDDDAKPTCLVQLSGNMKYRNLAFASFPRSPNGEGGSYDVNGKELRPSLGWTSEMGWTAPISKGTHALRAQLEAAKYDVIKYCTGTPYTRLCLYGRLTEYDDRCVNIFSSEGRVFQV</sequence>
<organism evidence="1 2">
    <name type="scientific">Papaver somniferum</name>
    <name type="common">Opium poppy</name>
    <dbReference type="NCBI Taxonomy" id="3469"/>
    <lineage>
        <taxon>Eukaryota</taxon>
        <taxon>Viridiplantae</taxon>
        <taxon>Streptophyta</taxon>
        <taxon>Embryophyta</taxon>
        <taxon>Tracheophyta</taxon>
        <taxon>Spermatophyta</taxon>
        <taxon>Magnoliopsida</taxon>
        <taxon>Ranunculales</taxon>
        <taxon>Papaveraceae</taxon>
        <taxon>Papaveroideae</taxon>
        <taxon>Papaver</taxon>
    </lineage>
</organism>
<reference evidence="1 2" key="1">
    <citation type="journal article" date="2018" name="Science">
        <title>The opium poppy genome and morphinan production.</title>
        <authorList>
            <person name="Guo L."/>
            <person name="Winzer T."/>
            <person name="Yang X."/>
            <person name="Li Y."/>
            <person name="Ning Z."/>
            <person name="He Z."/>
            <person name="Teodor R."/>
            <person name="Lu Y."/>
            <person name="Bowser T.A."/>
            <person name="Graham I.A."/>
            <person name="Ye K."/>
        </authorList>
    </citation>
    <scope>NUCLEOTIDE SEQUENCE [LARGE SCALE GENOMIC DNA]</scope>
    <source>
        <strain evidence="2">cv. HN1</strain>
        <tissue evidence="1">Leaves</tissue>
    </source>
</reference>
<dbReference type="Proteomes" id="UP000316621">
    <property type="component" value="Chromosome 6"/>
</dbReference>
<dbReference type="Gramene" id="RZC67792">
    <property type="protein sequence ID" value="RZC67792"/>
    <property type="gene ID" value="C5167_011483"/>
</dbReference>
<evidence type="ECO:0000313" key="1">
    <source>
        <dbReference type="EMBL" id="RZC67792.1"/>
    </source>
</evidence>
<dbReference type="EMBL" id="CM010720">
    <property type="protein sequence ID" value="RZC67792.1"/>
    <property type="molecule type" value="Genomic_DNA"/>
</dbReference>
<proteinExistence type="predicted"/>
<name>A0A4Y7K626_PAPSO</name>
<gene>
    <name evidence="1" type="ORF">C5167_011483</name>
</gene>